<accession>A0ABQ0M893</accession>
<protein>
    <submittedName>
        <fullName evidence="3">Uncharacterized protein</fullName>
    </submittedName>
</protein>
<feature type="region of interest" description="Disordered" evidence="1">
    <location>
        <begin position="106"/>
        <end position="154"/>
    </location>
</feature>
<feature type="transmembrane region" description="Helical" evidence="2">
    <location>
        <begin position="183"/>
        <end position="202"/>
    </location>
</feature>
<evidence type="ECO:0000256" key="1">
    <source>
        <dbReference type="SAM" id="MobiDB-lite"/>
    </source>
</evidence>
<organism evidence="3 4">
    <name type="scientific">Mycena chlorophos</name>
    <name type="common">Agaric fungus</name>
    <name type="synonym">Agaricus chlorophos</name>
    <dbReference type="NCBI Taxonomy" id="658473"/>
    <lineage>
        <taxon>Eukaryota</taxon>
        <taxon>Fungi</taxon>
        <taxon>Dikarya</taxon>
        <taxon>Basidiomycota</taxon>
        <taxon>Agaricomycotina</taxon>
        <taxon>Agaricomycetes</taxon>
        <taxon>Agaricomycetidae</taxon>
        <taxon>Agaricales</taxon>
        <taxon>Marasmiineae</taxon>
        <taxon>Mycenaceae</taxon>
        <taxon>Mycena</taxon>
    </lineage>
</organism>
<proteinExistence type="predicted"/>
<evidence type="ECO:0000256" key="2">
    <source>
        <dbReference type="SAM" id="Phobius"/>
    </source>
</evidence>
<keyword evidence="2" id="KW-0812">Transmembrane</keyword>
<keyword evidence="4" id="KW-1185">Reference proteome</keyword>
<dbReference type="EMBL" id="DF849863">
    <property type="protein sequence ID" value="GAT59453.1"/>
    <property type="molecule type" value="Genomic_DNA"/>
</dbReference>
<evidence type="ECO:0000313" key="4">
    <source>
        <dbReference type="Proteomes" id="UP000815677"/>
    </source>
</evidence>
<feature type="compositionally biased region" description="Basic and acidic residues" evidence="1">
    <location>
        <begin position="119"/>
        <end position="140"/>
    </location>
</feature>
<evidence type="ECO:0000313" key="3">
    <source>
        <dbReference type="EMBL" id="GAT59453.1"/>
    </source>
</evidence>
<gene>
    <name evidence="3" type="ORF">MCHLO_15738</name>
</gene>
<sequence>MAGRSSSWIVALPPSCIWNALTRCKTRLSRFRGMGLGPFVDADRSSDVGAGVGPDLGKTIEVERARDDAVDDVLGGVRSTILCRAMLRGVASVGGDAGIVAGAEGRMMDAGRPPTGRGEGGKLLRITDPDRSRDIGRGDEDGAATASATTPSAIMGSTTMGLGVPLGVKTSPSGKTCMCKSRWLFICFCGWVLGVTTAVPSGNTAR</sequence>
<name>A0ABQ0M893_MYCCL</name>
<reference evidence="3" key="1">
    <citation type="submission" date="2014-09" db="EMBL/GenBank/DDBJ databases">
        <title>Genome sequence of the luminous mushroom Mycena chlorophos for searching fungal bioluminescence genes.</title>
        <authorList>
            <person name="Tanaka Y."/>
            <person name="Kasuga D."/>
            <person name="Oba Y."/>
            <person name="Hase S."/>
            <person name="Sato K."/>
            <person name="Oba Y."/>
            <person name="Sakakibara Y."/>
        </authorList>
    </citation>
    <scope>NUCLEOTIDE SEQUENCE</scope>
</reference>
<dbReference type="Proteomes" id="UP000815677">
    <property type="component" value="Unassembled WGS sequence"/>
</dbReference>
<keyword evidence="2" id="KW-1133">Transmembrane helix</keyword>
<keyword evidence="2" id="KW-0472">Membrane</keyword>
<feature type="compositionally biased region" description="Low complexity" evidence="1">
    <location>
        <begin position="143"/>
        <end position="153"/>
    </location>
</feature>